<evidence type="ECO:0000313" key="2">
    <source>
        <dbReference type="Proteomes" id="UP000653797"/>
    </source>
</evidence>
<dbReference type="AlphaFoldDB" id="A0A927B437"/>
<dbReference type="Proteomes" id="UP000653797">
    <property type="component" value="Unassembled WGS sequence"/>
</dbReference>
<dbReference type="SUPFAM" id="SSF46689">
    <property type="entry name" value="Homeodomain-like"/>
    <property type="match status" value="1"/>
</dbReference>
<protein>
    <submittedName>
        <fullName evidence="1">DUF433 domain-containing protein</fullName>
    </submittedName>
</protein>
<dbReference type="InterPro" id="IPR036388">
    <property type="entry name" value="WH-like_DNA-bd_sf"/>
</dbReference>
<dbReference type="PANTHER" id="PTHR34849">
    <property type="entry name" value="SSL5025 PROTEIN"/>
    <property type="match status" value="1"/>
</dbReference>
<dbReference type="InterPro" id="IPR009057">
    <property type="entry name" value="Homeodomain-like_sf"/>
</dbReference>
<keyword evidence="2" id="KW-1185">Reference proteome</keyword>
<dbReference type="InterPro" id="IPR007367">
    <property type="entry name" value="DUF433"/>
</dbReference>
<dbReference type="Gene3D" id="1.10.10.10">
    <property type="entry name" value="Winged helix-like DNA-binding domain superfamily/Winged helix DNA-binding domain"/>
    <property type="match status" value="1"/>
</dbReference>
<proteinExistence type="predicted"/>
<name>A0A927B437_9BACT</name>
<gene>
    <name evidence="1" type="ORF">IC230_18605</name>
</gene>
<organism evidence="1 2">
    <name type="scientific">Spirosoma validum</name>
    <dbReference type="NCBI Taxonomy" id="2771355"/>
    <lineage>
        <taxon>Bacteria</taxon>
        <taxon>Pseudomonadati</taxon>
        <taxon>Bacteroidota</taxon>
        <taxon>Cytophagia</taxon>
        <taxon>Cytophagales</taxon>
        <taxon>Cytophagaceae</taxon>
        <taxon>Spirosoma</taxon>
    </lineage>
</organism>
<sequence>MNYKERIISDHRIMLGKPVIRGTRITVELLLRKLSEGATTKDLIVMYPHLEEDDVLAALMYASDILANEEVIILNAA</sequence>
<dbReference type="RefSeq" id="WP_191040535.1">
    <property type="nucleotide sequence ID" value="NZ_JACXAA010000006.1"/>
</dbReference>
<evidence type="ECO:0000313" key="1">
    <source>
        <dbReference type="EMBL" id="MBD2754921.1"/>
    </source>
</evidence>
<dbReference type="EMBL" id="JACXAA010000006">
    <property type="protein sequence ID" value="MBD2754921.1"/>
    <property type="molecule type" value="Genomic_DNA"/>
</dbReference>
<comment type="caution">
    <text evidence="1">The sequence shown here is derived from an EMBL/GenBank/DDBJ whole genome shotgun (WGS) entry which is preliminary data.</text>
</comment>
<reference evidence="1" key="1">
    <citation type="submission" date="2020-09" db="EMBL/GenBank/DDBJ databases">
        <authorList>
            <person name="Kim M.K."/>
        </authorList>
    </citation>
    <scope>NUCLEOTIDE SEQUENCE</scope>
    <source>
        <strain evidence="1">BT704</strain>
    </source>
</reference>
<dbReference type="PANTHER" id="PTHR34849:SF3">
    <property type="entry name" value="SSR2962 PROTEIN"/>
    <property type="match status" value="1"/>
</dbReference>
<accession>A0A927B437</accession>
<dbReference type="Pfam" id="PF04255">
    <property type="entry name" value="DUF433"/>
    <property type="match status" value="1"/>
</dbReference>